<keyword evidence="6" id="KW-0472">Membrane</keyword>
<dbReference type="SMART" id="SM00382">
    <property type="entry name" value="AAA"/>
    <property type="match status" value="1"/>
</dbReference>
<dbReference type="PANTHER" id="PTHR43875:SF15">
    <property type="entry name" value="TREHALOSE IMPORT ATP-BINDING PROTEIN SUGC"/>
    <property type="match status" value="1"/>
</dbReference>
<evidence type="ECO:0000256" key="5">
    <source>
        <dbReference type="ARBA" id="ARBA00022967"/>
    </source>
</evidence>
<keyword evidence="1" id="KW-0813">Transport</keyword>
<dbReference type="InterPro" id="IPR027417">
    <property type="entry name" value="P-loop_NTPase"/>
</dbReference>
<evidence type="ECO:0000256" key="1">
    <source>
        <dbReference type="ARBA" id="ARBA00022448"/>
    </source>
</evidence>
<dbReference type="Pfam" id="PF00005">
    <property type="entry name" value="ABC_tran"/>
    <property type="match status" value="1"/>
</dbReference>
<dbReference type="OrthoDB" id="394852at2"/>
<dbReference type="Pfam" id="PF17850">
    <property type="entry name" value="CysA_C_terminal"/>
    <property type="match status" value="1"/>
</dbReference>
<dbReference type="PROSITE" id="PS50893">
    <property type="entry name" value="ABC_TRANSPORTER_2"/>
    <property type="match status" value="1"/>
</dbReference>
<dbReference type="InterPro" id="IPR012340">
    <property type="entry name" value="NA-bd_OB-fold"/>
</dbReference>
<dbReference type="Gene3D" id="2.40.50.140">
    <property type="entry name" value="Nucleic acid-binding proteins"/>
    <property type="match status" value="1"/>
</dbReference>
<dbReference type="EMBL" id="PVNG01000035">
    <property type="protein sequence ID" value="PRX51693.1"/>
    <property type="molecule type" value="Genomic_DNA"/>
</dbReference>
<dbReference type="GO" id="GO:0016887">
    <property type="term" value="F:ATP hydrolysis activity"/>
    <property type="evidence" value="ECO:0007669"/>
    <property type="project" value="InterPro"/>
</dbReference>
<proteinExistence type="predicted"/>
<keyword evidence="9" id="KW-1185">Reference proteome</keyword>
<dbReference type="InterPro" id="IPR041193">
    <property type="entry name" value="CysA_C"/>
</dbReference>
<evidence type="ECO:0000256" key="6">
    <source>
        <dbReference type="ARBA" id="ARBA00023136"/>
    </source>
</evidence>
<dbReference type="AlphaFoldDB" id="A0A2T0M477"/>
<evidence type="ECO:0000313" key="8">
    <source>
        <dbReference type="EMBL" id="PRX51693.1"/>
    </source>
</evidence>
<keyword evidence="4 8" id="KW-0067">ATP-binding</keyword>
<dbReference type="GO" id="GO:0005524">
    <property type="term" value="F:ATP binding"/>
    <property type="evidence" value="ECO:0007669"/>
    <property type="project" value="UniProtKB-KW"/>
</dbReference>
<dbReference type="SUPFAM" id="SSF50331">
    <property type="entry name" value="MOP-like"/>
    <property type="match status" value="1"/>
</dbReference>
<evidence type="ECO:0000313" key="9">
    <source>
        <dbReference type="Proteomes" id="UP000238312"/>
    </source>
</evidence>
<name>A0A2T0M477_9ACTN</name>
<protein>
    <submittedName>
        <fullName evidence="8">Carbohydrate ABC transporter ATP-binding protein (CUT1 family)</fullName>
    </submittedName>
</protein>
<organism evidence="8 9">
    <name type="scientific">Nonomuraea fuscirosea</name>
    <dbReference type="NCBI Taxonomy" id="1291556"/>
    <lineage>
        <taxon>Bacteria</taxon>
        <taxon>Bacillati</taxon>
        <taxon>Actinomycetota</taxon>
        <taxon>Actinomycetes</taxon>
        <taxon>Streptosporangiales</taxon>
        <taxon>Streptosporangiaceae</taxon>
        <taxon>Nonomuraea</taxon>
    </lineage>
</organism>
<dbReference type="InterPro" id="IPR008995">
    <property type="entry name" value="Mo/tungstate-bd_C_term_dom"/>
</dbReference>
<accession>A0A2T0M477</accession>
<gene>
    <name evidence="8" type="ORF">B0I32_13549</name>
</gene>
<sequence length="376" mass="40097">MTVILDGISVRRHGETWLDDVNLELAPGMTTVIGPMMAGKTTLMRVAAGLLAPETGRVTVNGKDVTGISVRKRSVAFVYQQFINYPSLTVYENIASPLRLDSRFRRDGVDRRVREVAELMGLAELLGRRPAELSGGQQQRTAIARALARPVDLLLLDEPLANLDFKLREQLRADLKAMFADSGGVVLWSTADPNEALTFAAPTVVLGEGRVRHVGDVADMYAHPPTLAVAATLSDPPLNLLPGVVRDGRIEVLGASLPAPRAHATGHGVVLGVRPHQVTIGRAPDTAGPAALELPAEIRLAEVTGSATFLHLLLQDGHHLVAHLPGTQLFTPGETTLAYVDPAHVFVFDQAGEEKGAEQDGGRLLGTSAAEVDLHG</sequence>
<dbReference type="Gene3D" id="3.40.50.300">
    <property type="entry name" value="P-loop containing nucleotide triphosphate hydrolases"/>
    <property type="match status" value="1"/>
</dbReference>
<dbReference type="InterPro" id="IPR003439">
    <property type="entry name" value="ABC_transporter-like_ATP-bd"/>
</dbReference>
<reference evidence="8 9" key="1">
    <citation type="submission" date="2018-03" db="EMBL/GenBank/DDBJ databases">
        <title>Genomic Encyclopedia of Type Strains, Phase III (KMG-III): the genomes of soil and plant-associated and newly described type strains.</title>
        <authorList>
            <person name="Whitman W."/>
        </authorList>
    </citation>
    <scope>NUCLEOTIDE SEQUENCE [LARGE SCALE GENOMIC DNA]</scope>
    <source>
        <strain evidence="8 9">CGMCC 4.7104</strain>
    </source>
</reference>
<keyword evidence="3" id="KW-0547">Nucleotide-binding</keyword>
<keyword evidence="2" id="KW-1003">Cell membrane</keyword>
<keyword evidence="5" id="KW-1278">Translocase</keyword>
<dbReference type="SUPFAM" id="SSF52540">
    <property type="entry name" value="P-loop containing nucleoside triphosphate hydrolases"/>
    <property type="match status" value="1"/>
</dbReference>
<dbReference type="InterPro" id="IPR003593">
    <property type="entry name" value="AAA+_ATPase"/>
</dbReference>
<feature type="domain" description="ABC transporter" evidence="7">
    <location>
        <begin position="3"/>
        <end position="233"/>
    </location>
</feature>
<dbReference type="InterPro" id="IPR047641">
    <property type="entry name" value="ABC_transpr_MalK/UgpC-like"/>
</dbReference>
<dbReference type="Proteomes" id="UP000238312">
    <property type="component" value="Unassembled WGS sequence"/>
</dbReference>
<evidence type="ECO:0000256" key="4">
    <source>
        <dbReference type="ARBA" id="ARBA00022840"/>
    </source>
</evidence>
<dbReference type="RefSeq" id="WP_106252331.1">
    <property type="nucleotide sequence ID" value="NZ_JBFAIB010000027.1"/>
</dbReference>
<evidence type="ECO:0000259" key="7">
    <source>
        <dbReference type="PROSITE" id="PS50893"/>
    </source>
</evidence>
<evidence type="ECO:0000256" key="2">
    <source>
        <dbReference type="ARBA" id="ARBA00022475"/>
    </source>
</evidence>
<comment type="caution">
    <text evidence="8">The sequence shown here is derived from an EMBL/GenBank/DDBJ whole genome shotgun (WGS) entry which is preliminary data.</text>
</comment>
<dbReference type="PANTHER" id="PTHR43875">
    <property type="entry name" value="MALTODEXTRIN IMPORT ATP-BINDING PROTEIN MSMX"/>
    <property type="match status" value="1"/>
</dbReference>
<evidence type="ECO:0000256" key="3">
    <source>
        <dbReference type="ARBA" id="ARBA00022741"/>
    </source>
</evidence>
<dbReference type="GO" id="GO:0055052">
    <property type="term" value="C:ATP-binding cassette (ABC) transporter complex, substrate-binding subunit-containing"/>
    <property type="evidence" value="ECO:0007669"/>
    <property type="project" value="TreeGrafter"/>
</dbReference>
<dbReference type="Gene3D" id="2.40.50.100">
    <property type="match status" value="1"/>
</dbReference>